<comment type="similarity">
    <text evidence="1 4">Belongs to the acyl-CoA dehydrogenase family.</text>
</comment>
<evidence type="ECO:0000256" key="1">
    <source>
        <dbReference type="ARBA" id="ARBA00009347"/>
    </source>
</evidence>
<dbReference type="GO" id="GO:0003995">
    <property type="term" value="F:acyl-CoA dehydrogenase activity"/>
    <property type="evidence" value="ECO:0007669"/>
    <property type="project" value="TreeGrafter"/>
</dbReference>
<name>A0A077ZYT0_STYLE</name>
<dbReference type="Pfam" id="PF02770">
    <property type="entry name" value="Acyl-CoA_dh_M"/>
    <property type="match status" value="1"/>
</dbReference>
<feature type="domain" description="Adaptive response protein AidB N-terminal" evidence="8">
    <location>
        <begin position="3"/>
        <end position="133"/>
    </location>
</feature>
<dbReference type="InterPro" id="IPR036250">
    <property type="entry name" value="AcylCo_DH-like_C"/>
</dbReference>
<keyword evidence="10" id="KW-1185">Reference proteome</keyword>
<evidence type="ECO:0000256" key="5">
    <source>
        <dbReference type="SAM" id="Phobius"/>
    </source>
</evidence>
<comment type="cofactor">
    <cofactor evidence="4">
        <name>FAD</name>
        <dbReference type="ChEBI" id="CHEBI:57692"/>
    </cofactor>
</comment>
<dbReference type="OMA" id="IEMVAMT"/>
<dbReference type="AlphaFoldDB" id="A0A077ZYT0"/>
<dbReference type="Gene3D" id="1.20.140.10">
    <property type="entry name" value="Butyryl-CoA Dehydrogenase, subunit A, domain 3"/>
    <property type="match status" value="1"/>
</dbReference>
<dbReference type="InterPro" id="IPR041504">
    <property type="entry name" value="AidB_N"/>
</dbReference>
<keyword evidence="4" id="KW-0560">Oxidoreductase</keyword>
<evidence type="ECO:0000259" key="7">
    <source>
        <dbReference type="Pfam" id="PF02770"/>
    </source>
</evidence>
<dbReference type="SUPFAM" id="SSF47203">
    <property type="entry name" value="Acyl-CoA dehydrogenase C-terminal domain-like"/>
    <property type="match status" value="1"/>
</dbReference>
<dbReference type="InterPro" id="IPR006091">
    <property type="entry name" value="Acyl-CoA_Oxase/DH_mid-dom"/>
</dbReference>
<dbReference type="PANTHER" id="PTHR42707:SF2">
    <property type="entry name" value="ACD11 DEHYDROGENASE"/>
    <property type="match status" value="1"/>
</dbReference>
<proteinExistence type="inferred from homology"/>
<dbReference type="InterPro" id="IPR009100">
    <property type="entry name" value="AcylCoA_DH/oxidase_NM_dom_sf"/>
</dbReference>
<dbReference type="Gene3D" id="2.40.110.20">
    <property type="match status" value="1"/>
</dbReference>
<dbReference type="OrthoDB" id="448314at2759"/>
<dbReference type="InParanoid" id="A0A077ZYT0"/>
<feature type="transmembrane region" description="Helical" evidence="5">
    <location>
        <begin position="490"/>
        <end position="508"/>
    </location>
</feature>
<dbReference type="InterPro" id="IPR052904">
    <property type="entry name" value="Acyl-CoA_dehydrogenase-like"/>
</dbReference>
<dbReference type="Proteomes" id="UP000039865">
    <property type="component" value="Unassembled WGS sequence"/>
</dbReference>
<dbReference type="EMBL" id="CCKQ01002584">
    <property type="protein sequence ID" value="CDW73693.1"/>
    <property type="molecule type" value="Genomic_DNA"/>
</dbReference>
<organism evidence="9 10">
    <name type="scientific">Stylonychia lemnae</name>
    <name type="common">Ciliate</name>
    <dbReference type="NCBI Taxonomy" id="5949"/>
    <lineage>
        <taxon>Eukaryota</taxon>
        <taxon>Sar</taxon>
        <taxon>Alveolata</taxon>
        <taxon>Ciliophora</taxon>
        <taxon>Intramacronucleata</taxon>
        <taxon>Spirotrichea</taxon>
        <taxon>Stichotrichia</taxon>
        <taxon>Sporadotrichida</taxon>
        <taxon>Oxytrichidae</taxon>
        <taxon>Stylonychinae</taxon>
        <taxon>Stylonychia</taxon>
    </lineage>
</organism>
<dbReference type="PANTHER" id="PTHR42707">
    <property type="entry name" value="ACYL-COA DEHYDROGENASE"/>
    <property type="match status" value="1"/>
</dbReference>
<keyword evidence="5" id="KW-0472">Membrane</keyword>
<evidence type="ECO:0000259" key="6">
    <source>
        <dbReference type="Pfam" id="PF00441"/>
    </source>
</evidence>
<dbReference type="InterPro" id="IPR009075">
    <property type="entry name" value="AcylCo_DH/oxidase_C"/>
</dbReference>
<keyword evidence="5" id="KW-0812">Transmembrane</keyword>
<evidence type="ECO:0000256" key="4">
    <source>
        <dbReference type="RuleBase" id="RU362125"/>
    </source>
</evidence>
<feature type="domain" description="Acyl-CoA oxidase/dehydrogenase middle" evidence="7">
    <location>
        <begin position="148"/>
        <end position="252"/>
    </location>
</feature>
<evidence type="ECO:0000256" key="3">
    <source>
        <dbReference type="ARBA" id="ARBA00022827"/>
    </source>
</evidence>
<dbReference type="Pfam" id="PF18158">
    <property type="entry name" value="AidB_N"/>
    <property type="match status" value="1"/>
</dbReference>
<keyword evidence="2 4" id="KW-0285">Flavoprotein</keyword>
<evidence type="ECO:0000313" key="10">
    <source>
        <dbReference type="Proteomes" id="UP000039865"/>
    </source>
</evidence>
<keyword evidence="3 4" id="KW-0274">FAD</keyword>
<evidence type="ECO:0000256" key="2">
    <source>
        <dbReference type="ARBA" id="ARBA00022630"/>
    </source>
</evidence>
<reference evidence="9 10" key="1">
    <citation type="submission" date="2014-06" db="EMBL/GenBank/DDBJ databases">
        <authorList>
            <person name="Swart Estienne"/>
        </authorList>
    </citation>
    <scope>NUCLEOTIDE SEQUENCE [LARGE SCALE GENOMIC DNA]</scope>
    <source>
        <strain evidence="9 10">130c</strain>
    </source>
</reference>
<protein>
    <submittedName>
        <fullName evidence="9">Protein acdh-isoform a</fullName>
    </submittedName>
</protein>
<gene>
    <name evidence="9" type="primary">Contig16622.g17710</name>
    <name evidence="9" type="ORF">STYLEM_2678</name>
</gene>
<evidence type="ECO:0000259" key="8">
    <source>
        <dbReference type="Pfam" id="PF18158"/>
    </source>
</evidence>
<evidence type="ECO:0000313" key="9">
    <source>
        <dbReference type="EMBL" id="CDW73693.1"/>
    </source>
</evidence>
<keyword evidence="5" id="KW-1133">Transmembrane helix</keyword>
<dbReference type="Pfam" id="PF00441">
    <property type="entry name" value="Acyl-CoA_dh_1"/>
    <property type="match status" value="1"/>
</dbReference>
<dbReference type="Gene3D" id="6.10.250.600">
    <property type="match status" value="1"/>
</dbReference>
<feature type="domain" description="Acyl-CoA dehydrogenase/oxidase C-terminal" evidence="6">
    <location>
        <begin position="263"/>
        <end position="412"/>
    </location>
</feature>
<sequence length="575" mass="65988">MENDLLQFGAKVASSKYLKLCAEAENNKPWLEQYDAYGKRIDIIHTSEGWKYFKAQAALEKLVSIAYKNSDKSSPDYNPNSRLHQIVKLMLFSASSALVSCPLSMTDGAAFTIRQLKRSQSKYYSEELAQAYESLTSTDPRKMWTSGQWMTEKRGGSDVSAGTDTVAIENKETNQCQLYGYKWFTSAVDSEMTLALARFPDSEQEIETNQGKLGLVFLKIRDKKGDLNKIQVVRLKDKLGTRQLPTAELILKGTIGTRISDIGKGVNMISNMLNITRIHNALCSLGYMRRMSALANDYKDRRVAFGQKLVEHQLHLNVIAKFEKTYRGNLLILLETVLLLQQQDHENYANKDKLRLLTSILKLFTAKDSIAVASEGIESFGGLGYMENTRIPQILRDAQVLSIWEGTTNILSLDFLKDLMKQYSTKRQILLDLLHYDTNTKLDSIKTKEQVNSLLQYRERFIQSLDKLFTSKDVAYIKSQARTIAFKQTLQFLIYYSFAFLFVPFVFLKRVMPVHSKDAAEIEVFNFWIQRLLKEYQDPIDEISQNHLYQRDLKLLKGPSYGKDVNDIFQPRQKL</sequence>
<dbReference type="SUPFAM" id="SSF56645">
    <property type="entry name" value="Acyl-CoA dehydrogenase NM domain-like"/>
    <property type="match status" value="1"/>
</dbReference>
<accession>A0A077ZYT0</accession>